<reference evidence="5" key="1">
    <citation type="journal article" date="2014" name="Genome Announc.">
        <title>Draft Genome Sequences of a Phylogenetically Diverse Suite of Pseudomonas syringae Strains from Multiple Source Populations.</title>
        <authorList>
            <person name="Baltrus D.A."/>
            <person name="Yourstone S."/>
            <person name="Lind A."/>
            <person name="Guilbaud C."/>
            <person name="Sands D.C."/>
            <person name="Jones C.D."/>
            <person name="Morris C.E."/>
            <person name="Dangl J.L."/>
        </authorList>
    </citation>
    <scope>NUCLEOTIDE SEQUENCE</scope>
    <source>
        <strain evidence="5">CC1417</strain>
    </source>
</reference>
<dbReference type="Gene3D" id="3.30.70.270">
    <property type="match status" value="1"/>
</dbReference>
<evidence type="ECO:0000256" key="1">
    <source>
        <dbReference type="ARBA" id="ARBA00012528"/>
    </source>
</evidence>
<dbReference type="EMBL" id="CP159362">
    <property type="protein sequence ID" value="XCN68198.1"/>
    <property type="molecule type" value="Genomic_DNA"/>
</dbReference>
<dbReference type="Pfam" id="PF00990">
    <property type="entry name" value="GGDEF"/>
    <property type="match status" value="1"/>
</dbReference>
<feature type="domain" description="GGDEF" evidence="4">
    <location>
        <begin position="207"/>
        <end position="333"/>
    </location>
</feature>
<gene>
    <name evidence="5" type="ORF">N011_02530</name>
</gene>
<feature type="transmembrane region" description="Helical" evidence="3">
    <location>
        <begin position="12"/>
        <end position="31"/>
    </location>
</feature>
<dbReference type="InterPro" id="IPR043128">
    <property type="entry name" value="Rev_trsase/Diguanyl_cyclase"/>
</dbReference>
<dbReference type="GO" id="GO:0005886">
    <property type="term" value="C:plasma membrane"/>
    <property type="evidence" value="ECO:0007669"/>
    <property type="project" value="TreeGrafter"/>
</dbReference>
<evidence type="ECO:0000256" key="3">
    <source>
        <dbReference type="SAM" id="Phobius"/>
    </source>
</evidence>
<keyword evidence="3" id="KW-0472">Membrane</keyword>
<evidence type="ECO:0000313" key="5">
    <source>
        <dbReference type="EMBL" id="XCN68198.1"/>
    </source>
</evidence>
<dbReference type="AlphaFoldDB" id="A0AAU8LHI9"/>
<dbReference type="EC" id="2.7.7.65" evidence="1"/>
<dbReference type="GO" id="GO:1902201">
    <property type="term" value="P:negative regulation of bacterial-type flagellum-dependent cell motility"/>
    <property type="evidence" value="ECO:0007669"/>
    <property type="project" value="TreeGrafter"/>
</dbReference>
<name>A0AAU8LHI9_PSESX</name>
<keyword evidence="3" id="KW-1133">Transmembrane helix</keyword>
<feature type="transmembrane region" description="Helical" evidence="3">
    <location>
        <begin position="37"/>
        <end position="57"/>
    </location>
</feature>
<evidence type="ECO:0000256" key="2">
    <source>
        <dbReference type="ARBA" id="ARBA00034247"/>
    </source>
</evidence>
<feature type="transmembrane region" description="Helical" evidence="3">
    <location>
        <begin position="69"/>
        <end position="87"/>
    </location>
</feature>
<evidence type="ECO:0000259" key="4">
    <source>
        <dbReference type="PROSITE" id="PS50887"/>
    </source>
</evidence>
<keyword evidence="5" id="KW-0808">Transferase</keyword>
<dbReference type="RefSeq" id="WP_024687805.1">
    <property type="nucleotide sequence ID" value="NZ_CP159362.1"/>
</dbReference>
<dbReference type="PROSITE" id="PS50887">
    <property type="entry name" value="GGDEF"/>
    <property type="match status" value="1"/>
</dbReference>
<organism evidence="5">
    <name type="scientific">Pseudomonas syringae CC1417</name>
    <dbReference type="NCBI Taxonomy" id="1357272"/>
    <lineage>
        <taxon>Bacteria</taxon>
        <taxon>Pseudomonadati</taxon>
        <taxon>Pseudomonadota</taxon>
        <taxon>Gammaproteobacteria</taxon>
        <taxon>Pseudomonadales</taxon>
        <taxon>Pseudomonadaceae</taxon>
        <taxon>Pseudomonas</taxon>
        <taxon>Pseudomonas syringae</taxon>
    </lineage>
</organism>
<accession>A0AAU8LHI9</accession>
<dbReference type="CDD" id="cd01949">
    <property type="entry name" value="GGDEF"/>
    <property type="match status" value="1"/>
</dbReference>
<dbReference type="SUPFAM" id="SSF55073">
    <property type="entry name" value="Nucleotide cyclase"/>
    <property type="match status" value="1"/>
</dbReference>
<feature type="transmembrane region" description="Helical" evidence="3">
    <location>
        <begin position="118"/>
        <end position="135"/>
    </location>
</feature>
<dbReference type="PANTHER" id="PTHR45138">
    <property type="entry name" value="REGULATORY COMPONENTS OF SENSORY TRANSDUCTION SYSTEM"/>
    <property type="match status" value="1"/>
</dbReference>
<proteinExistence type="predicted"/>
<sequence length="361" mass="39528">MNNEMQARIKCLLTPAVALAQCLAIVCWIIVLTVTPYIHYGVLEFILTVGLLVTCALQYRARHFRTWRLAGILFVITVAFCFARASQLNSHMGVNWALPIAVMIVLGSTLLMVYTRDYVLVTMLSWVILSPAQGIEPGHVAYLFIALLFIASTSLGVLLNHTYTRTLRNVLSLESKFREQSLTDYLTAILNRRALMEALESHLTARSAGYFLMLDIDNFKQINDAFGHDAGDEVLRLMASCLKQTQGSLAYGRLGGEEFGVILPVSSESAARDYVIRLLGAIRQAAVSTPFTCSAGMADIDATCSSSHVLKTADINLYQAKDAGKDTTFWRGAPLVESPAVYLPAECESLHSQVAAPEAGP</sequence>
<dbReference type="InterPro" id="IPR000160">
    <property type="entry name" value="GGDEF_dom"/>
</dbReference>
<dbReference type="PANTHER" id="PTHR45138:SF9">
    <property type="entry name" value="DIGUANYLATE CYCLASE DGCM-RELATED"/>
    <property type="match status" value="1"/>
</dbReference>
<keyword evidence="5" id="KW-0548">Nucleotidyltransferase</keyword>
<dbReference type="SMART" id="SM00267">
    <property type="entry name" value="GGDEF"/>
    <property type="match status" value="1"/>
</dbReference>
<dbReference type="GO" id="GO:0052621">
    <property type="term" value="F:diguanylate cyclase activity"/>
    <property type="evidence" value="ECO:0007669"/>
    <property type="project" value="UniProtKB-EC"/>
</dbReference>
<dbReference type="NCBIfam" id="TIGR00254">
    <property type="entry name" value="GGDEF"/>
    <property type="match status" value="1"/>
</dbReference>
<keyword evidence="3" id="KW-0812">Transmembrane</keyword>
<feature type="transmembrane region" description="Helical" evidence="3">
    <location>
        <begin position="93"/>
        <end position="111"/>
    </location>
</feature>
<dbReference type="InterPro" id="IPR050469">
    <property type="entry name" value="Diguanylate_Cyclase"/>
</dbReference>
<comment type="catalytic activity">
    <reaction evidence="2">
        <text>2 GTP = 3',3'-c-di-GMP + 2 diphosphate</text>
        <dbReference type="Rhea" id="RHEA:24898"/>
        <dbReference type="ChEBI" id="CHEBI:33019"/>
        <dbReference type="ChEBI" id="CHEBI:37565"/>
        <dbReference type="ChEBI" id="CHEBI:58805"/>
        <dbReference type="EC" id="2.7.7.65"/>
    </reaction>
</comment>
<feature type="transmembrane region" description="Helical" evidence="3">
    <location>
        <begin position="141"/>
        <end position="159"/>
    </location>
</feature>
<dbReference type="GO" id="GO:0043709">
    <property type="term" value="P:cell adhesion involved in single-species biofilm formation"/>
    <property type="evidence" value="ECO:0007669"/>
    <property type="project" value="TreeGrafter"/>
</dbReference>
<reference evidence="5" key="2">
    <citation type="submission" date="2024-07" db="EMBL/GenBank/DDBJ databases">
        <title>A complete genome sequence for Pseudomonas syringae CC1417.</title>
        <authorList>
            <person name="Baltrus D.A."/>
        </authorList>
    </citation>
    <scope>NUCLEOTIDE SEQUENCE</scope>
    <source>
        <strain evidence="5">CC1417</strain>
    </source>
</reference>
<dbReference type="InterPro" id="IPR029787">
    <property type="entry name" value="Nucleotide_cyclase"/>
</dbReference>
<protein>
    <recommendedName>
        <fullName evidence="1">diguanylate cyclase</fullName>
        <ecNumber evidence="1">2.7.7.65</ecNumber>
    </recommendedName>
</protein>